<reference evidence="1" key="1">
    <citation type="submission" date="2014-11" db="EMBL/GenBank/DDBJ databases">
        <authorList>
            <person name="Amaro Gonzalez C."/>
        </authorList>
    </citation>
    <scope>NUCLEOTIDE SEQUENCE</scope>
</reference>
<sequence>MLCWRFSGIFSCVFKIYLASKELKLF</sequence>
<proteinExistence type="predicted"/>
<dbReference type="AlphaFoldDB" id="A0A0E9W2M3"/>
<organism evidence="1">
    <name type="scientific">Anguilla anguilla</name>
    <name type="common">European freshwater eel</name>
    <name type="synonym">Muraena anguilla</name>
    <dbReference type="NCBI Taxonomy" id="7936"/>
    <lineage>
        <taxon>Eukaryota</taxon>
        <taxon>Metazoa</taxon>
        <taxon>Chordata</taxon>
        <taxon>Craniata</taxon>
        <taxon>Vertebrata</taxon>
        <taxon>Euteleostomi</taxon>
        <taxon>Actinopterygii</taxon>
        <taxon>Neopterygii</taxon>
        <taxon>Teleostei</taxon>
        <taxon>Anguilliformes</taxon>
        <taxon>Anguillidae</taxon>
        <taxon>Anguilla</taxon>
    </lineage>
</organism>
<protein>
    <submittedName>
        <fullName evidence="1">Uncharacterized protein</fullName>
    </submittedName>
</protein>
<name>A0A0E9W2M3_ANGAN</name>
<dbReference type="EMBL" id="GBXM01024787">
    <property type="protein sequence ID" value="JAH83790.1"/>
    <property type="molecule type" value="Transcribed_RNA"/>
</dbReference>
<reference evidence="1" key="2">
    <citation type="journal article" date="2015" name="Fish Shellfish Immunol.">
        <title>Early steps in the European eel (Anguilla anguilla)-Vibrio vulnificus interaction in the gills: Role of the RtxA13 toxin.</title>
        <authorList>
            <person name="Callol A."/>
            <person name="Pajuelo D."/>
            <person name="Ebbesson L."/>
            <person name="Teles M."/>
            <person name="MacKenzie S."/>
            <person name="Amaro C."/>
        </authorList>
    </citation>
    <scope>NUCLEOTIDE SEQUENCE</scope>
</reference>
<accession>A0A0E9W2M3</accession>
<evidence type="ECO:0000313" key="1">
    <source>
        <dbReference type="EMBL" id="JAH83790.1"/>
    </source>
</evidence>